<accession>A0AAV5TRR7</accession>
<evidence type="ECO:0000256" key="1">
    <source>
        <dbReference type="SAM" id="MobiDB-lite"/>
    </source>
</evidence>
<feature type="non-terminal residue" evidence="2">
    <location>
        <position position="1"/>
    </location>
</feature>
<evidence type="ECO:0000313" key="3">
    <source>
        <dbReference type="Proteomes" id="UP001432027"/>
    </source>
</evidence>
<sequence length="121" mass="13724">KSQKNNEPMIDSDEDSEPAFKKTKSESEKNKKDKKRSARKGEDKPSNRKDHQLNKPNDSKLECPECEYRTRSAPCWMSHLRSKHSTTPPLAGLALLCECGNESVSEKHAKVCNIAKITIIR</sequence>
<proteinExistence type="predicted"/>
<organism evidence="2 3">
    <name type="scientific">Pristionchus entomophagus</name>
    <dbReference type="NCBI Taxonomy" id="358040"/>
    <lineage>
        <taxon>Eukaryota</taxon>
        <taxon>Metazoa</taxon>
        <taxon>Ecdysozoa</taxon>
        <taxon>Nematoda</taxon>
        <taxon>Chromadorea</taxon>
        <taxon>Rhabditida</taxon>
        <taxon>Rhabditina</taxon>
        <taxon>Diplogasteromorpha</taxon>
        <taxon>Diplogasteroidea</taxon>
        <taxon>Neodiplogasteridae</taxon>
        <taxon>Pristionchus</taxon>
    </lineage>
</organism>
<keyword evidence="3" id="KW-1185">Reference proteome</keyword>
<dbReference type="EMBL" id="BTSX01000004">
    <property type="protein sequence ID" value="GMS96960.1"/>
    <property type="molecule type" value="Genomic_DNA"/>
</dbReference>
<evidence type="ECO:0000313" key="2">
    <source>
        <dbReference type="EMBL" id="GMS96960.1"/>
    </source>
</evidence>
<evidence type="ECO:0008006" key="4">
    <source>
        <dbReference type="Google" id="ProtNLM"/>
    </source>
</evidence>
<dbReference type="Proteomes" id="UP001432027">
    <property type="component" value="Unassembled WGS sequence"/>
</dbReference>
<name>A0AAV5TRR7_9BILA</name>
<feature type="region of interest" description="Disordered" evidence="1">
    <location>
        <begin position="1"/>
        <end position="62"/>
    </location>
</feature>
<feature type="compositionally biased region" description="Basic and acidic residues" evidence="1">
    <location>
        <begin position="18"/>
        <end position="31"/>
    </location>
</feature>
<dbReference type="AlphaFoldDB" id="A0AAV5TRR7"/>
<reference evidence="2" key="1">
    <citation type="submission" date="2023-10" db="EMBL/GenBank/DDBJ databases">
        <title>Genome assembly of Pristionchus species.</title>
        <authorList>
            <person name="Yoshida K."/>
            <person name="Sommer R.J."/>
        </authorList>
    </citation>
    <scope>NUCLEOTIDE SEQUENCE</scope>
    <source>
        <strain evidence="2">RS0144</strain>
    </source>
</reference>
<comment type="caution">
    <text evidence="2">The sequence shown here is derived from an EMBL/GenBank/DDBJ whole genome shotgun (WGS) entry which is preliminary data.</text>
</comment>
<feature type="compositionally biased region" description="Basic and acidic residues" evidence="1">
    <location>
        <begin position="39"/>
        <end position="62"/>
    </location>
</feature>
<gene>
    <name evidence="2" type="ORF">PENTCL1PPCAC_19135</name>
</gene>
<protein>
    <recommendedName>
        <fullName evidence="4">C2H2-type domain-containing protein</fullName>
    </recommendedName>
</protein>